<sequence>MFKVPRLTQSLKGLSEPSMQARHDHSVAGVQKPTRGLGFVGRHTCLELLKSGYNVIIVDDLSNSFYDIFGKITTLPKRHFYGCGGLCSEVELYP</sequence>
<dbReference type="SUPFAM" id="SSF51735">
    <property type="entry name" value="NAD(P)-binding Rossmann-fold domains"/>
    <property type="match status" value="1"/>
</dbReference>
<name>K1WMB4_MARBU</name>
<organism evidence="2 3">
    <name type="scientific">Marssonina brunnea f. sp. multigermtubi (strain MB_m1)</name>
    <name type="common">Marssonina leaf spot fungus</name>
    <dbReference type="NCBI Taxonomy" id="1072389"/>
    <lineage>
        <taxon>Eukaryota</taxon>
        <taxon>Fungi</taxon>
        <taxon>Dikarya</taxon>
        <taxon>Ascomycota</taxon>
        <taxon>Pezizomycotina</taxon>
        <taxon>Leotiomycetes</taxon>
        <taxon>Helotiales</taxon>
        <taxon>Drepanopezizaceae</taxon>
        <taxon>Drepanopeziza</taxon>
    </lineage>
</organism>
<evidence type="ECO:0000256" key="1">
    <source>
        <dbReference type="SAM" id="MobiDB-lite"/>
    </source>
</evidence>
<dbReference type="InParanoid" id="K1WMB4"/>
<dbReference type="Gene3D" id="3.40.50.720">
    <property type="entry name" value="NAD(P)-binding Rossmann-like Domain"/>
    <property type="match status" value="1"/>
</dbReference>
<dbReference type="InterPro" id="IPR036291">
    <property type="entry name" value="NAD(P)-bd_dom_sf"/>
</dbReference>
<dbReference type="AlphaFoldDB" id="K1WMB4"/>
<evidence type="ECO:0000313" key="3">
    <source>
        <dbReference type="Proteomes" id="UP000006753"/>
    </source>
</evidence>
<protein>
    <submittedName>
        <fullName evidence="2">UDP-GAL-4-epimerase</fullName>
    </submittedName>
</protein>
<dbReference type="OrthoDB" id="9402762at2759"/>
<feature type="region of interest" description="Disordered" evidence="1">
    <location>
        <begin position="1"/>
        <end position="28"/>
    </location>
</feature>
<proteinExistence type="predicted"/>
<keyword evidence="3" id="KW-1185">Reference proteome</keyword>
<dbReference type="EMBL" id="JH921449">
    <property type="protein sequence ID" value="EKD13472.1"/>
    <property type="molecule type" value="Genomic_DNA"/>
</dbReference>
<reference evidence="2 3" key="1">
    <citation type="journal article" date="2012" name="BMC Genomics">
        <title>Sequencing the genome of Marssonina brunnea reveals fungus-poplar co-evolution.</title>
        <authorList>
            <person name="Zhu S."/>
            <person name="Cao Y.-Z."/>
            <person name="Jiang C."/>
            <person name="Tan B.-Y."/>
            <person name="Wang Z."/>
            <person name="Feng S."/>
            <person name="Zhang L."/>
            <person name="Su X.-H."/>
            <person name="Brejova B."/>
            <person name="Vinar T."/>
            <person name="Xu M."/>
            <person name="Wang M.-X."/>
            <person name="Zhang S.-G."/>
            <person name="Huang M.-R."/>
            <person name="Wu R."/>
            <person name="Zhou Y."/>
        </authorList>
    </citation>
    <scope>NUCLEOTIDE SEQUENCE [LARGE SCALE GENOMIC DNA]</scope>
    <source>
        <strain evidence="2 3">MB_m1</strain>
    </source>
</reference>
<dbReference type="HOGENOM" id="CLU_2386616_0_0_1"/>
<gene>
    <name evidence="2" type="ORF">MBM_08190</name>
</gene>
<accession>K1WMB4</accession>
<dbReference type="STRING" id="1072389.K1WMB4"/>
<dbReference type="KEGG" id="mbe:MBM_08190"/>
<dbReference type="Proteomes" id="UP000006753">
    <property type="component" value="Unassembled WGS sequence"/>
</dbReference>
<evidence type="ECO:0000313" key="2">
    <source>
        <dbReference type="EMBL" id="EKD13472.1"/>
    </source>
</evidence>